<dbReference type="AlphaFoldDB" id="A0AAD3TKL3"/>
<keyword evidence="1" id="KW-0472">Membrane</keyword>
<sequence>MWAKRTLPHDMNAVFFLGPMCEPHGALCVFRRATDGLPRREALGRGVEYLASYSLSLVIVYRPAVFLIRLGFINISL</sequence>
<feature type="transmembrane region" description="Helical" evidence="1">
    <location>
        <begin position="52"/>
        <end position="72"/>
    </location>
</feature>
<keyword evidence="1" id="KW-1133">Transmembrane helix</keyword>
<name>A0AAD3TKL3_NEPGR</name>
<keyword evidence="1" id="KW-0812">Transmembrane</keyword>
<dbReference type="EMBL" id="BSYO01000040">
    <property type="protein sequence ID" value="GMH31255.1"/>
    <property type="molecule type" value="Genomic_DNA"/>
</dbReference>
<evidence type="ECO:0000313" key="3">
    <source>
        <dbReference type="Proteomes" id="UP001279734"/>
    </source>
</evidence>
<comment type="caution">
    <text evidence="2">The sequence shown here is derived from an EMBL/GenBank/DDBJ whole genome shotgun (WGS) entry which is preliminary data.</text>
</comment>
<accession>A0AAD3TKL3</accession>
<dbReference type="Proteomes" id="UP001279734">
    <property type="component" value="Unassembled WGS sequence"/>
</dbReference>
<evidence type="ECO:0000256" key="1">
    <source>
        <dbReference type="SAM" id="Phobius"/>
    </source>
</evidence>
<keyword evidence="3" id="KW-1185">Reference proteome</keyword>
<evidence type="ECO:0000313" key="2">
    <source>
        <dbReference type="EMBL" id="GMH31255.1"/>
    </source>
</evidence>
<gene>
    <name evidence="2" type="ORF">Nepgr_033098</name>
</gene>
<reference evidence="2" key="1">
    <citation type="submission" date="2023-05" db="EMBL/GenBank/DDBJ databases">
        <title>Nepenthes gracilis genome sequencing.</title>
        <authorList>
            <person name="Fukushima K."/>
        </authorList>
    </citation>
    <scope>NUCLEOTIDE SEQUENCE</scope>
    <source>
        <strain evidence="2">SING2019-196</strain>
    </source>
</reference>
<organism evidence="2 3">
    <name type="scientific">Nepenthes gracilis</name>
    <name type="common">Slender pitcher plant</name>
    <dbReference type="NCBI Taxonomy" id="150966"/>
    <lineage>
        <taxon>Eukaryota</taxon>
        <taxon>Viridiplantae</taxon>
        <taxon>Streptophyta</taxon>
        <taxon>Embryophyta</taxon>
        <taxon>Tracheophyta</taxon>
        <taxon>Spermatophyta</taxon>
        <taxon>Magnoliopsida</taxon>
        <taxon>eudicotyledons</taxon>
        <taxon>Gunneridae</taxon>
        <taxon>Pentapetalae</taxon>
        <taxon>Caryophyllales</taxon>
        <taxon>Nepenthaceae</taxon>
        <taxon>Nepenthes</taxon>
    </lineage>
</organism>
<protein>
    <submittedName>
        <fullName evidence="2">Uncharacterized protein</fullName>
    </submittedName>
</protein>
<proteinExistence type="predicted"/>